<dbReference type="Proteomes" id="UP000815846">
    <property type="component" value="Unassembled WGS sequence"/>
</dbReference>
<dbReference type="SUPFAM" id="SSF53649">
    <property type="entry name" value="Alkaline phosphatase-like"/>
    <property type="match status" value="1"/>
</dbReference>
<keyword evidence="5" id="KW-0732">Signal</keyword>
<evidence type="ECO:0000256" key="5">
    <source>
        <dbReference type="SAM" id="SignalP"/>
    </source>
</evidence>
<dbReference type="PANTHER" id="PTHR42693">
    <property type="entry name" value="ARYLSULFATASE FAMILY MEMBER"/>
    <property type="match status" value="1"/>
</dbReference>
<dbReference type="Gene3D" id="3.30.1120.10">
    <property type="match status" value="1"/>
</dbReference>
<protein>
    <submittedName>
        <fullName evidence="7">Sulfatase-like hydrolase/transferase</fullName>
    </submittedName>
</protein>
<evidence type="ECO:0000256" key="2">
    <source>
        <dbReference type="ARBA" id="ARBA00022723"/>
    </source>
</evidence>
<evidence type="ECO:0000256" key="4">
    <source>
        <dbReference type="ARBA" id="ARBA00022837"/>
    </source>
</evidence>
<dbReference type="Gene3D" id="3.40.720.10">
    <property type="entry name" value="Alkaline Phosphatase, subunit A"/>
    <property type="match status" value="1"/>
</dbReference>
<feature type="signal peptide" evidence="5">
    <location>
        <begin position="1"/>
        <end position="22"/>
    </location>
</feature>
<dbReference type="Pfam" id="PF00884">
    <property type="entry name" value="Sulfatase"/>
    <property type="match status" value="1"/>
</dbReference>
<evidence type="ECO:0000256" key="1">
    <source>
        <dbReference type="ARBA" id="ARBA00008779"/>
    </source>
</evidence>
<dbReference type="InterPro" id="IPR024607">
    <property type="entry name" value="Sulfatase_CS"/>
</dbReference>
<dbReference type="RefSeq" id="WP_148747721.1">
    <property type="nucleotide sequence ID" value="NZ_PJAI02000005.1"/>
</dbReference>
<dbReference type="InterPro" id="IPR017850">
    <property type="entry name" value="Alkaline_phosphatase_core_sf"/>
</dbReference>
<keyword evidence="8" id="KW-1185">Reference proteome</keyword>
<dbReference type="PROSITE" id="PS00523">
    <property type="entry name" value="SULFATASE_1"/>
    <property type="match status" value="1"/>
</dbReference>
<evidence type="ECO:0000259" key="6">
    <source>
        <dbReference type="Pfam" id="PF00884"/>
    </source>
</evidence>
<dbReference type="PANTHER" id="PTHR42693:SF53">
    <property type="entry name" value="ENDO-4-O-SULFATASE"/>
    <property type="match status" value="1"/>
</dbReference>
<evidence type="ECO:0000313" key="7">
    <source>
        <dbReference type="EMBL" id="TYK66264.1"/>
    </source>
</evidence>
<keyword evidence="3" id="KW-0378">Hydrolase</keyword>
<sequence length="485" mass="55007">MNKLLSYCIVLVTVFAAPPLLASLGEQEKQPNIILIFSDDAGYDDFGFQGSTVLKTPNIDSLASSGVRFTQGYVTDPTCGPSRAGLMTGRYQQKFGYQEINVPGYMSPNSKYLGDDMGLPTDQRTIADYMKERGYATAAYGKWHLGNADRFHPTKRGFDEFYGFRGGDRSYFSYGPNNKLPHNDKRMERGFGKFEEPKEYLTDQLGTEASDFITRHKDNPFFIYLAFNAPHTPMEATEKDLAQFPQLTGKRKIYAAMSLAMDRAIGNVLDTVKKQGLEDNTIVVFTNDNGGPTDKNASVNWPLAGTKSNHLEGGLRVPYVIKWPSKLSQGVEYNKMVSTMDLLPSFFAAAGGDTSKLESVDGEVLWPYLTGEVTGEPHKALFWKKDVRAAIRQGDWKLIRFADRPAELYNIKEDEGEQNNLANKYPERVRSMFKEIFAWELTHERPLWTLSQKFEDYDISRMDKYRVPSKEAQEWKWVPQTTKSQ</sequence>
<dbReference type="EMBL" id="PJAI02000005">
    <property type="protein sequence ID" value="TYK66264.1"/>
    <property type="molecule type" value="Genomic_DNA"/>
</dbReference>
<accession>A0ABY3MYV1</accession>
<keyword evidence="2" id="KW-0479">Metal-binding</keyword>
<comment type="similarity">
    <text evidence="1">Belongs to the sulfatase family.</text>
</comment>
<evidence type="ECO:0000313" key="8">
    <source>
        <dbReference type="Proteomes" id="UP000815846"/>
    </source>
</evidence>
<dbReference type="InterPro" id="IPR050738">
    <property type="entry name" value="Sulfatase"/>
</dbReference>
<gene>
    <name evidence="7" type="ORF">CWS31_006625</name>
</gene>
<feature type="chain" id="PRO_5046446407" evidence="5">
    <location>
        <begin position="23"/>
        <end position="485"/>
    </location>
</feature>
<reference evidence="7 8" key="1">
    <citation type="submission" date="2019-08" db="EMBL/GenBank/DDBJ databases">
        <title>Microbe sample from Colwellia echini.</title>
        <authorList>
            <person name="Christiansen L."/>
            <person name="Pathiraja D."/>
            <person name="Schultz-Johansen M."/>
            <person name="Choi I.-G."/>
            <person name="Stougaard P."/>
        </authorList>
    </citation>
    <scope>NUCLEOTIDE SEQUENCE [LARGE SCALE GENOMIC DNA]</scope>
    <source>
        <strain evidence="7 8">A3</strain>
    </source>
</reference>
<proteinExistence type="inferred from homology"/>
<comment type="caution">
    <text evidence="7">The sequence shown here is derived from an EMBL/GenBank/DDBJ whole genome shotgun (WGS) entry which is preliminary data.</text>
</comment>
<dbReference type="InterPro" id="IPR000917">
    <property type="entry name" value="Sulfatase_N"/>
</dbReference>
<feature type="domain" description="Sulfatase N-terminal" evidence="6">
    <location>
        <begin position="31"/>
        <end position="351"/>
    </location>
</feature>
<name>A0ABY3MYV1_9GAMM</name>
<evidence type="ECO:0000256" key="3">
    <source>
        <dbReference type="ARBA" id="ARBA00022801"/>
    </source>
</evidence>
<organism evidence="7 8">
    <name type="scientific">Colwellia echini</name>
    <dbReference type="NCBI Taxonomy" id="1982103"/>
    <lineage>
        <taxon>Bacteria</taxon>
        <taxon>Pseudomonadati</taxon>
        <taxon>Pseudomonadota</taxon>
        <taxon>Gammaproteobacteria</taxon>
        <taxon>Alteromonadales</taxon>
        <taxon>Colwelliaceae</taxon>
        <taxon>Colwellia</taxon>
    </lineage>
</organism>
<keyword evidence="4" id="KW-0106">Calcium</keyword>